<dbReference type="PRINTS" id="PR00502">
    <property type="entry name" value="NUDIXFAMILY"/>
</dbReference>
<dbReference type="InterPro" id="IPR000086">
    <property type="entry name" value="NUDIX_hydrolase_dom"/>
</dbReference>
<dbReference type="PANTHER" id="PTHR43736">
    <property type="entry name" value="ADP-RIBOSE PYROPHOSPHATASE"/>
    <property type="match status" value="1"/>
</dbReference>
<name>A0A1I1ACQ3_9CLOT</name>
<proteinExistence type="predicted"/>
<sequence length="213" mass="24456">MKDIILNSKGQTEEEFLKEYDSSKYKKPSVTVDMLIFKIGEVNRESYFGKEVEVLLIKRGNFPDINKWAFPGGFINMDENLEESAARELEEETGLKNIPMIQLRAFGDVNRDKRDRIITVSYIAVIENNVKAIAGDDAADAKWFKVNLEENSDKLKINLSNRDLDINLKLKTKDIKFGNNLDKDFKIEFSDCIAGDHGEVLAYGLRKLKTYFE</sequence>
<reference evidence="3 4" key="1">
    <citation type="submission" date="2016-10" db="EMBL/GenBank/DDBJ databases">
        <authorList>
            <person name="de Groot N.N."/>
        </authorList>
    </citation>
    <scope>NUCLEOTIDE SEQUENCE [LARGE SCALE GENOMIC DNA]</scope>
    <source>
        <strain evidence="3 4">DSM 12271</strain>
    </source>
</reference>
<dbReference type="EMBL" id="FOKI01000031">
    <property type="protein sequence ID" value="SFB34298.1"/>
    <property type="molecule type" value="Genomic_DNA"/>
</dbReference>
<dbReference type="OrthoDB" id="9786141at2"/>
<evidence type="ECO:0000313" key="4">
    <source>
        <dbReference type="Proteomes" id="UP000198619"/>
    </source>
</evidence>
<dbReference type="Proteomes" id="UP000198619">
    <property type="component" value="Unassembled WGS sequence"/>
</dbReference>
<dbReference type="GO" id="GO:0016787">
    <property type="term" value="F:hydrolase activity"/>
    <property type="evidence" value="ECO:0007669"/>
    <property type="project" value="UniProtKB-KW"/>
</dbReference>
<evidence type="ECO:0000256" key="1">
    <source>
        <dbReference type="ARBA" id="ARBA00022801"/>
    </source>
</evidence>
<dbReference type="InterPro" id="IPR020476">
    <property type="entry name" value="Nudix_hydrolase"/>
</dbReference>
<dbReference type="Gene3D" id="3.90.79.10">
    <property type="entry name" value="Nucleoside Triphosphate Pyrophosphohydrolase"/>
    <property type="match status" value="1"/>
</dbReference>
<dbReference type="CDD" id="cd18873">
    <property type="entry name" value="NUDIX_NadM_like"/>
    <property type="match status" value="1"/>
</dbReference>
<evidence type="ECO:0000313" key="3">
    <source>
        <dbReference type="EMBL" id="SFB34298.1"/>
    </source>
</evidence>
<dbReference type="AlphaFoldDB" id="A0A1I1ACQ3"/>
<organism evidence="3 4">
    <name type="scientific">Clostridium frigidicarnis</name>
    <dbReference type="NCBI Taxonomy" id="84698"/>
    <lineage>
        <taxon>Bacteria</taxon>
        <taxon>Bacillati</taxon>
        <taxon>Bacillota</taxon>
        <taxon>Clostridia</taxon>
        <taxon>Eubacteriales</taxon>
        <taxon>Clostridiaceae</taxon>
        <taxon>Clostridium</taxon>
    </lineage>
</organism>
<keyword evidence="1" id="KW-0378">Hydrolase</keyword>
<dbReference type="PANTHER" id="PTHR43736:SF4">
    <property type="entry name" value="SLR1690 PROTEIN"/>
    <property type="match status" value="1"/>
</dbReference>
<accession>A0A1I1ACQ3</accession>
<dbReference type="STRING" id="84698.SAMN04488528_103129"/>
<feature type="domain" description="Nudix hydrolase" evidence="2">
    <location>
        <begin position="25"/>
        <end position="172"/>
    </location>
</feature>
<dbReference type="InterPro" id="IPR015797">
    <property type="entry name" value="NUDIX_hydrolase-like_dom_sf"/>
</dbReference>
<keyword evidence="4" id="KW-1185">Reference proteome</keyword>
<dbReference type="SUPFAM" id="SSF55811">
    <property type="entry name" value="Nudix"/>
    <property type="match status" value="1"/>
</dbReference>
<dbReference type="Pfam" id="PF00293">
    <property type="entry name" value="NUDIX"/>
    <property type="match status" value="1"/>
</dbReference>
<dbReference type="RefSeq" id="WP_090042557.1">
    <property type="nucleotide sequence ID" value="NZ_FOKI01000031.1"/>
</dbReference>
<evidence type="ECO:0000259" key="2">
    <source>
        <dbReference type="PROSITE" id="PS51462"/>
    </source>
</evidence>
<dbReference type="PROSITE" id="PS51462">
    <property type="entry name" value="NUDIX"/>
    <property type="match status" value="1"/>
</dbReference>
<gene>
    <name evidence="3" type="ORF">SAMN04488528_103129</name>
</gene>
<protein>
    <submittedName>
        <fullName evidence="3">ADP-ribose pyrophosphatase YjhB, NUDIX family</fullName>
    </submittedName>
</protein>